<accession>A0A3B1AA47</accession>
<name>A0A3B1AA47_9ZZZZ</name>
<dbReference type="EMBL" id="UOFV01000045">
    <property type="protein sequence ID" value="VAW95109.1"/>
    <property type="molecule type" value="Genomic_DNA"/>
</dbReference>
<sequence>MLYDTKKQQSLRSAACTQGHSGMDVCLYPLSRFVSPYANINFASTNPVFKDA</sequence>
<protein>
    <submittedName>
        <fullName evidence="1">Uncharacterized protein</fullName>
    </submittedName>
</protein>
<reference evidence="1" key="1">
    <citation type="submission" date="2018-06" db="EMBL/GenBank/DDBJ databases">
        <authorList>
            <person name="Zhirakovskaya E."/>
        </authorList>
    </citation>
    <scope>NUCLEOTIDE SEQUENCE</scope>
</reference>
<gene>
    <name evidence="1" type="ORF">MNBD_GAMMA19-138</name>
</gene>
<organism evidence="1">
    <name type="scientific">hydrothermal vent metagenome</name>
    <dbReference type="NCBI Taxonomy" id="652676"/>
    <lineage>
        <taxon>unclassified sequences</taxon>
        <taxon>metagenomes</taxon>
        <taxon>ecological metagenomes</taxon>
    </lineage>
</organism>
<evidence type="ECO:0000313" key="1">
    <source>
        <dbReference type="EMBL" id="VAW95109.1"/>
    </source>
</evidence>
<proteinExistence type="predicted"/>
<dbReference type="AlphaFoldDB" id="A0A3B1AA47"/>